<evidence type="ECO:0000313" key="2">
    <source>
        <dbReference type="Proteomes" id="UP001497680"/>
    </source>
</evidence>
<keyword evidence="2" id="KW-1185">Reference proteome</keyword>
<comment type="caution">
    <text evidence="1">The sequence shown here is derived from an EMBL/GenBank/DDBJ whole genome shotgun (WGS) entry which is preliminary data.</text>
</comment>
<dbReference type="EMBL" id="MU394325">
    <property type="protein sequence ID" value="KAI6085441.1"/>
    <property type="molecule type" value="Genomic_DNA"/>
</dbReference>
<gene>
    <name evidence="1" type="ORF">F4821DRAFT_149927</name>
</gene>
<proteinExistence type="predicted"/>
<accession>A0ACC0CY64</accession>
<dbReference type="Proteomes" id="UP001497680">
    <property type="component" value="Unassembled WGS sequence"/>
</dbReference>
<name>A0ACC0CY64_9PEZI</name>
<organism evidence="1 2">
    <name type="scientific">Hypoxylon rubiginosum</name>
    <dbReference type="NCBI Taxonomy" id="110542"/>
    <lineage>
        <taxon>Eukaryota</taxon>
        <taxon>Fungi</taxon>
        <taxon>Dikarya</taxon>
        <taxon>Ascomycota</taxon>
        <taxon>Pezizomycotina</taxon>
        <taxon>Sordariomycetes</taxon>
        <taxon>Xylariomycetidae</taxon>
        <taxon>Xylariales</taxon>
        <taxon>Hypoxylaceae</taxon>
        <taxon>Hypoxylon</taxon>
    </lineage>
</organism>
<evidence type="ECO:0000313" key="1">
    <source>
        <dbReference type="EMBL" id="KAI6085441.1"/>
    </source>
</evidence>
<reference evidence="1 2" key="1">
    <citation type="journal article" date="2022" name="New Phytol.">
        <title>Ecological generalism drives hyperdiversity of secondary metabolite gene clusters in xylarialean endophytes.</title>
        <authorList>
            <person name="Franco M.E.E."/>
            <person name="Wisecaver J.H."/>
            <person name="Arnold A.E."/>
            <person name="Ju Y.M."/>
            <person name="Slot J.C."/>
            <person name="Ahrendt S."/>
            <person name="Moore L.P."/>
            <person name="Eastman K.E."/>
            <person name="Scott K."/>
            <person name="Konkel Z."/>
            <person name="Mondo S.J."/>
            <person name="Kuo A."/>
            <person name="Hayes R.D."/>
            <person name="Haridas S."/>
            <person name="Andreopoulos B."/>
            <person name="Riley R."/>
            <person name="LaButti K."/>
            <person name="Pangilinan J."/>
            <person name="Lipzen A."/>
            <person name="Amirebrahimi M."/>
            <person name="Yan J."/>
            <person name="Adam C."/>
            <person name="Keymanesh K."/>
            <person name="Ng V."/>
            <person name="Louie K."/>
            <person name="Northen T."/>
            <person name="Drula E."/>
            <person name="Henrissat B."/>
            <person name="Hsieh H.M."/>
            <person name="Youens-Clark K."/>
            <person name="Lutzoni F."/>
            <person name="Miadlikowska J."/>
            <person name="Eastwood D.C."/>
            <person name="Hamelin R.C."/>
            <person name="Grigoriev I.V."/>
            <person name="U'Ren J.M."/>
        </authorList>
    </citation>
    <scope>NUCLEOTIDE SEQUENCE [LARGE SCALE GENOMIC DNA]</scope>
    <source>
        <strain evidence="1 2">ER1909</strain>
    </source>
</reference>
<protein>
    <submittedName>
        <fullName evidence="1">Uncharacterized protein</fullName>
    </submittedName>
</protein>
<sequence length="1121" mass="127219">MDPLSALALAGNILQFIEFTTKLLVTGVEVYKSATGTVDANLALEEISQQLFGLSGRLCVGERNTRGSASELALRNIANLCNADCSRLLSVLNDLKVKDESQRGWKSFRAALKLAWKDEQEIEKLMTRLRDRQSMMTLHICAISNEWLQNMNLKLQHLSEQNRDLQLEHLDKLKEISSHVQDIKSKISRPQLSASDYAFSAVQLEELVFGVSRISVVERDITKEQAILRSLDFRARPTRHENIARAHAQTFSWIFEDPDDANNRGGFLKWLRESGGVFWITGKPGSGKSTLMKYLANHEKTRDSAQNWASPRRVVVASHFFWSSGSSIQSSAHGLFRSLLFDIFKQCPELISEACPARWGATDLSYAADQDWQLEDLFECFQAIKTNTTSPVRFCFFIDGLDEFYGDYIEISQMLTEIADSSRIKLCVASRPLNEFQDQFGADMSRVLFVHELTRNDILKYARNRLQNHPRWSVLGLEVQAAELFLQNIANMAQGVFLWVTLVTQSLRNGLTNNDTIEDLNARLECLPKTLEAFYKQMLDSVDPIYHRKSANLLQMQMAHSRAHSGMDRTMPWAVALIHEREYANPDYAITMPRTSLTSVDINSLREQTSRRLAAKCRGILEITNDEIVFIHRTASDYLATPAMVDYIEARSGEDFNASLSLLRAYVGCLKLGICETTEGHLPVLQNDVYRYSEYSLSMSLFIANSAREEGAENADIFKLMDCIEELSMTLVDPKEDSKRLNRINVWSTPVGSLCGPLYSSPFVGSLIRMEAAGFAAKKLSHDVDYFRRWREPALWSLMVYRTARLDDEWWESSVNFLRLLLEHGYDPNEVFLAEQENQTLLRMSGPTTWENKSNYDSTSSQLRPSTDLEFEPHSEWRSVWFDFLISCKISGCLGPRRQVEIALEMHYTTQPLYVQPRAWATFRKDTINTGLEQGVFSLLLQHGADPNAHISPFTTVWVDFVCLPIKHPAVITATDGFLETLDAFFKYGADLGASTIALTLNPGDTASHLPFCMVKGWDTFCEALEDFAPSKNAQELEFTAKITMKMIKQANRVRWPMRRLPSIIERVFSEELRQLMLDLIAEGRVGGENLAKGGKRPFEETEVGGESKRSKNCTAEVTMS</sequence>